<comment type="function">
    <text evidence="5">Suppresses the host immune response through NF-kappa-B inactivation. Possesses ankyrin repeat domains required for NF-kappa-B binding but lacks the regulatory regions required for dissociation from NF-kappa-B and degradation. Therefore, prevents host NF-kappa-B release and subsequent activation.</text>
</comment>
<dbReference type="Gene3D" id="1.25.40.20">
    <property type="entry name" value="Ankyrin repeat-containing domain"/>
    <property type="match status" value="1"/>
</dbReference>
<accession>A0A075VNV3</accession>
<organism evidence="6">
    <name type="scientific">Diadegma fenestrale ichnovirus</name>
    <dbReference type="NCBI Taxonomy" id="1428464"/>
    <lineage>
        <taxon>Viruses</taxon>
        <taxon>Viruses incertae sedis</taxon>
        <taxon>Polydnaviriformidae</taxon>
        <taxon>Ichnoviriform</taxon>
    </lineage>
</organism>
<keyword evidence="3" id="KW-1100">Inhibition of host NF-kappa-B by virus</keyword>
<dbReference type="SUPFAM" id="SSF48403">
    <property type="entry name" value="Ankyrin repeat"/>
    <property type="match status" value="1"/>
</dbReference>
<sequence>MENRKIAKLFKKNPQTLKTIFHELAEAGAIPVLYRFRDYIQGPIAPFLQEKDKNGDLCIHLAVKANRGAKAIQILTVLAELGADLNAANDDTRFTVVHLAVMGSDCKLLQWLAAQPHIDLNAKSWNGLTACEMAFIEMNERMMDILISHGAESPRAEVVHEWTAVFPTIHEE</sequence>
<dbReference type="GO" id="GO:0051059">
    <property type="term" value="F:NF-kappaB binding"/>
    <property type="evidence" value="ECO:0007669"/>
    <property type="project" value="TreeGrafter"/>
</dbReference>
<name>A0A075VNV3_9VIRU</name>
<dbReference type="InterPro" id="IPR051070">
    <property type="entry name" value="NF-kappa-B_inhibitor"/>
</dbReference>
<evidence type="ECO:0000256" key="4">
    <source>
        <dbReference type="ARBA" id="ARBA00023043"/>
    </source>
</evidence>
<evidence type="ECO:0000256" key="3">
    <source>
        <dbReference type="ARBA" id="ARBA00022863"/>
    </source>
</evidence>
<protein>
    <submittedName>
        <fullName evidence="6">Vankyrin_2.A3</fullName>
    </submittedName>
</protein>
<dbReference type="SMART" id="SM00248">
    <property type="entry name" value="ANK"/>
    <property type="match status" value="3"/>
</dbReference>
<dbReference type="GO" id="GO:0085034">
    <property type="term" value="P:symbiont-mediated suppression of host NF-kappaB cascade"/>
    <property type="evidence" value="ECO:0007669"/>
    <property type="project" value="UniProtKB-KW"/>
</dbReference>
<reference evidence="6" key="1">
    <citation type="submission" date="2014-04" db="EMBL/GenBank/DDBJ databases">
        <title>Identification and Characterization of Diadegma fenestrale Ichnovirus (DfIV) and Plasticity of Its Genome Expression Patterns in Parasitized Hosts.</title>
        <authorList>
            <person name="Kim J.I."/>
            <person name="Kwon M."/>
            <person name="Kim Y."/>
            <person name="Lee S.H."/>
        </authorList>
    </citation>
    <scope>NUCLEOTIDE SEQUENCE</scope>
    <source>
        <strain evidence="6">HARC</strain>
    </source>
</reference>
<dbReference type="GO" id="GO:0071356">
    <property type="term" value="P:cellular response to tumor necrosis factor"/>
    <property type="evidence" value="ECO:0007669"/>
    <property type="project" value="TreeGrafter"/>
</dbReference>
<evidence type="ECO:0000256" key="1">
    <source>
        <dbReference type="ARBA" id="ARBA00022581"/>
    </source>
</evidence>
<dbReference type="InterPro" id="IPR002110">
    <property type="entry name" value="Ankyrin_rpt"/>
</dbReference>
<keyword evidence="4" id="KW-0040">ANK repeat</keyword>
<evidence type="ECO:0000256" key="2">
    <source>
        <dbReference type="ARBA" id="ARBA00022737"/>
    </source>
</evidence>
<keyword evidence="1" id="KW-0945">Host-virus interaction</keyword>
<proteinExistence type="predicted"/>
<dbReference type="EMBL" id="KJ767536">
    <property type="protein sequence ID" value="AIG88519.1"/>
    <property type="molecule type" value="Genomic_DNA"/>
</dbReference>
<dbReference type="PANTHER" id="PTHR46680:SF3">
    <property type="entry name" value="NF-KAPPA-B INHIBITOR CACTUS"/>
    <property type="match status" value="1"/>
</dbReference>
<keyword evidence="2" id="KW-0677">Repeat</keyword>
<dbReference type="PROSITE" id="PS50088">
    <property type="entry name" value="ANK_REPEAT"/>
    <property type="match status" value="1"/>
</dbReference>
<dbReference type="InterPro" id="IPR036770">
    <property type="entry name" value="Ankyrin_rpt-contain_sf"/>
</dbReference>
<evidence type="ECO:0000256" key="5">
    <source>
        <dbReference type="ARBA" id="ARBA00037244"/>
    </source>
</evidence>
<evidence type="ECO:0000313" key="6">
    <source>
        <dbReference type="EMBL" id="AIG88519.1"/>
    </source>
</evidence>
<dbReference type="PANTHER" id="PTHR46680">
    <property type="entry name" value="NF-KAPPA-B INHIBITOR ALPHA"/>
    <property type="match status" value="1"/>
</dbReference>